<dbReference type="Proteomes" id="UP000885648">
    <property type="component" value="Unassembled WGS sequence"/>
</dbReference>
<organism evidence="1">
    <name type="scientific">Methanofollis liminatans</name>
    <dbReference type="NCBI Taxonomy" id="2201"/>
    <lineage>
        <taxon>Archaea</taxon>
        <taxon>Methanobacteriati</taxon>
        <taxon>Methanobacteriota</taxon>
        <taxon>Stenosarchaea group</taxon>
        <taxon>Methanomicrobia</taxon>
        <taxon>Methanomicrobiales</taxon>
        <taxon>Methanomicrobiaceae</taxon>
        <taxon>Methanofollis</taxon>
    </lineage>
</organism>
<dbReference type="EMBL" id="DSBY01000238">
    <property type="protein sequence ID" value="HDS63615.1"/>
    <property type="molecule type" value="Genomic_DNA"/>
</dbReference>
<dbReference type="InterPro" id="IPR047794">
    <property type="entry name" value="C45_proenzyme-like"/>
</dbReference>
<gene>
    <name evidence="1" type="ORF">ENN52_05765</name>
</gene>
<name>A0A831LVG9_9EURY</name>
<dbReference type="Gene3D" id="3.60.60.10">
    <property type="entry name" value="Penicillin V Acylase, Chain A"/>
    <property type="match status" value="1"/>
</dbReference>
<comment type="caution">
    <text evidence="1">The sequence shown here is derived from an EMBL/GenBank/DDBJ whole genome shotgun (WGS) entry which is preliminary data.</text>
</comment>
<evidence type="ECO:0000313" key="1">
    <source>
        <dbReference type="EMBL" id="HDS63615.1"/>
    </source>
</evidence>
<accession>A0A831LVG9</accession>
<proteinExistence type="predicted"/>
<dbReference type="NCBIfam" id="NF040521">
    <property type="entry name" value="C45_proenzyme"/>
    <property type="match status" value="1"/>
</dbReference>
<protein>
    <submittedName>
        <fullName evidence="1">Peptidase M1</fullName>
    </submittedName>
</protein>
<reference evidence="1" key="1">
    <citation type="journal article" date="2020" name="mSystems">
        <title>Genome- and Community-Level Interaction Insights into Carbon Utilization and Element Cycling Functions of Hydrothermarchaeota in Hydrothermal Sediment.</title>
        <authorList>
            <person name="Zhou Z."/>
            <person name="Liu Y."/>
            <person name="Xu W."/>
            <person name="Pan J."/>
            <person name="Luo Z.H."/>
            <person name="Li M."/>
        </authorList>
    </citation>
    <scope>NUCLEOTIDE SEQUENCE</scope>
    <source>
        <strain evidence="1">SpSt-1183</strain>
    </source>
</reference>
<sequence length="402" mass="43566">MKLLSILIALALVVPAMAIALAPASADGAGTDAGLEQVAVFGNGTRYEAGSYHVVVLSGTYREMGRQFGSLMKDELKEEYAMLRSHFTASGYTDAEVGEFAEKATALQAKRMKEIRTGIAETSGLSAAEVDVLYEGPIVYLTTYGAKAGCSFMAVWGDYTQDGSVVLSRNYDLPDVFSVFYPYYTLTVYNPTDGSNGVATFGPAGARPETLMNSAGLFIADDNAVDSGSPLEIAGRPDLIGEFFRLMLDYSDMDGLDAGIMTTRADCAWIVNAAGPDRAYSYEETVYDIKRREGEGVIAAANHFVDPSWRLAAPPAEHSTTRYANLLSLAEENRGSIDGERMVEIRDVLVEDGGATFRHTMLGGMAYSSDHQVVFVPETRTLWMKVVDRDWQKVALGPLFSV</sequence>
<dbReference type="AlphaFoldDB" id="A0A831LVG9"/>